<dbReference type="STRING" id="29341.RSJ17_15140"/>
<dbReference type="AlphaFoldDB" id="A0A0C1R6V2"/>
<evidence type="ECO:0000313" key="1">
    <source>
        <dbReference type="EMBL" id="KIE46226.1"/>
    </source>
</evidence>
<evidence type="ECO:0000313" key="2">
    <source>
        <dbReference type="Proteomes" id="UP000031366"/>
    </source>
</evidence>
<dbReference type="EMBL" id="AYSO01000017">
    <property type="protein sequence ID" value="KIE46226.1"/>
    <property type="molecule type" value="Genomic_DNA"/>
</dbReference>
<organism evidence="1 2">
    <name type="scientific">Clostridium argentinense CDC 2741</name>
    <dbReference type="NCBI Taxonomy" id="1418104"/>
    <lineage>
        <taxon>Bacteria</taxon>
        <taxon>Bacillati</taxon>
        <taxon>Bacillota</taxon>
        <taxon>Clostridia</taxon>
        <taxon>Eubacteriales</taxon>
        <taxon>Clostridiaceae</taxon>
        <taxon>Clostridium</taxon>
    </lineage>
</organism>
<dbReference type="RefSeq" id="WP_039634111.1">
    <property type="nucleotide sequence ID" value="NZ_AYSO01000017.1"/>
</dbReference>
<keyword evidence="2" id="KW-1185">Reference proteome</keyword>
<dbReference type="OrthoDB" id="1949729at2"/>
<proteinExistence type="predicted"/>
<reference evidence="1 2" key="1">
    <citation type="journal article" date="2015" name="Infect. Genet. Evol.">
        <title>Genomic sequences of six botulinum neurotoxin-producing strains representing three clostridial species illustrate the mobility and diversity of botulinum neurotoxin genes.</title>
        <authorList>
            <person name="Smith T.J."/>
            <person name="Hill K.K."/>
            <person name="Xie G."/>
            <person name="Foley B.T."/>
            <person name="Williamson C.H."/>
            <person name="Foster J.T."/>
            <person name="Johnson S.L."/>
            <person name="Chertkov O."/>
            <person name="Teshima H."/>
            <person name="Gibbons H.S."/>
            <person name="Johnsky L.A."/>
            <person name="Karavis M.A."/>
            <person name="Smith L.A."/>
        </authorList>
    </citation>
    <scope>NUCLEOTIDE SEQUENCE [LARGE SCALE GENOMIC DNA]</scope>
    <source>
        <strain evidence="1 2">CDC 2741</strain>
    </source>
</reference>
<protein>
    <submittedName>
        <fullName evidence="1">Uncharacterized protein</fullName>
    </submittedName>
</protein>
<accession>A0A0C1R6V2</accession>
<comment type="caution">
    <text evidence="1">The sequence shown here is derived from an EMBL/GenBank/DDBJ whole genome shotgun (WGS) entry which is preliminary data.</text>
</comment>
<name>A0A0C1R6V2_9CLOT</name>
<sequence length="462" mass="54256">MKYIGPFLRINILDNENIKSQLFYLSKESIAHIVLSSNCGIVSPSEHLRNKILPTNDDSINGGNSPLLSLYKKADGKLINNNDKLRWNDRKFKKEINIASNAYMTLSLLELADYYSDFIDIDNDKYSLKNYYLDLAREQLEFYALNCRNNEGVFVDKVDDSEPLLDQYNLRDKDNKFKFSNQALLMAAYYKYSTYDKISENNQFKNFALDILNMFEQFKEEIYNISHDELVKICFAFNIFYKYSQLDEALVLLLDFSELMLENLRHIPISSLRDNLDITCLLYINCMILYKTTNIKKFKDESQKAYSILESLYQGDNGILIKNFQEKENKFTADEIMLYLYAMMLHYDIEKDEGENPDNSLVHNIYKNQVVGSGLILSWPEAPTLDDVERYRNFSSKTDDLLQDEFFRMSSMSTPENNELAPIFTKYVTYNNKKETFKPSKPSFDAYRNMLIFYVILFIKTI</sequence>
<dbReference type="Proteomes" id="UP000031366">
    <property type="component" value="Unassembled WGS sequence"/>
</dbReference>
<gene>
    <name evidence="1" type="ORF">U732_2078</name>
</gene>